<keyword evidence="1" id="KW-0889">Transcription antitermination</keyword>
<dbReference type="PANTHER" id="PTHR30265">
    <property type="entry name" value="RHO-INTERACTING TRANSCRIPTION TERMINATION FACTOR NUSG"/>
    <property type="match status" value="1"/>
</dbReference>
<dbReference type="InterPro" id="IPR006645">
    <property type="entry name" value="NGN-like_dom"/>
</dbReference>
<comment type="caution">
    <text evidence="5">The sequence shown here is derived from an EMBL/GenBank/DDBJ whole genome shotgun (WGS) entry which is preliminary data.</text>
</comment>
<dbReference type="Gene3D" id="3.30.70.940">
    <property type="entry name" value="NusG, N-terminal domain"/>
    <property type="match status" value="1"/>
</dbReference>
<evidence type="ECO:0000313" key="5">
    <source>
        <dbReference type="EMBL" id="MFC4668350.1"/>
    </source>
</evidence>
<proteinExistence type="predicted"/>
<protein>
    <submittedName>
        <fullName evidence="5">Transcription termination/antitermination protein NusG</fullName>
    </submittedName>
</protein>
<dbReference type="SUPFAM" id="SSF82679">
    <property type="entry name" value="N-utilization substance G protein NusG, N-terminal domain"/>
    <property type="match status" value="1"/>
</dbReference>
<reference evidence="6" key="1">
    <citation type="journal article" date="2019" name="Int. J. Syst. Evol. Microbiol.">
        <title>The Global Catalogue of Microorganisms (GCM) 10K type strain sequencing project: providing services to taxonomists for standard genome sequencing and annotation.</title>
        <authorList>
            <consortium name="The Broad Institute Genomics Platform"/>
            <consortium name="The Broad Institute Genome Sequencing Center for Infectious Disease"/>
            <person name="Wu L."/>
            <person name="Ma J."/>
        </authorList>
    </citation>
    <scope>NUCLEOTIDE SEQUENCE [LARGE SCALE GENOMIC DNA]</scope>
    <source>
        <strain evidence="6">CGMCC 4.7283</strain>
    </source>
</reference>
<dbReference type="InterPro" id="IPR036735">
    <property type="entry name" value="NGN_dom_sf"/>
</dbReference>
<evidence type="ECO:0000256" key="3">
    <source>
        <dbReference type="ARBA" id="ARBA00023163"/>
    </source>
</evidence>
<keyword evidence="6" id="KW-1185">Reference proteome</keyword>
<organism evidence="5 6">
    <name type="scientific">Seohaeicola nanhaiensis</name>
    <dbReference type="NCBI Taxonomy" id="1387282"/>
    <lineage>
        <taxon>Bacteria</taxon>
        <taxon>Pseudomonadati</taxon>
        <taxon>Pseudomonadota</taxon>
        <taxon>Alphaproteobacteria</taxon>
        <taxon>Rhodobacterales</taxon>
        <taxon>Roseobacteraceae</taxon>
        <taxon>Seohaeicola</taxon>
    </lineage>
</organism>
<keyword evidence="3" id="KW-0804">Transcription</keyword>
<evidence type="ECO:0000313" key="6">
    <source>
        <dbReference type="Proteomes" id="UP001595973"/>
    </source>
</evidence>
<dbReference type="EMBL" id="JBHSGI010000005">
    <property type="protein sequence ID" value="MFC4668350.1"/>
    <property type="molecule type" value="Genomic_DNA"/>
</dbReference>
<dbReference type="Proteomes" id="UP001595973">
    <property type="component" value="Unassembled WGS sequence"/>
</dbReference>
<evidence type="ECO:0000259" key="4">
    <source>
        <dbReference type="Pfam" id="PF02357"/>
    </source>
</evidence>
<dbReference type="InterPro" id="IPR043425">
    <property type="entry name" value="NusG-like"/>
</dbReference>
<accession>A0ABV9KDR2</accession>
<dbReference type="Pfam" id="PF02357">
    <property type="entry name" value="NusG"/>
    <property type="match status" value="1"/>
</dbReference>
<feature type="domain" description="NusG-like N-terminal" evidence="4">
    <location>
        <begin position="40"/>
        <end position="120"/>
    </location>
</feature>
<gene>
    <name evidence="5" type="ORF">ACFO5X_07285</name>
</gene>
<dbReference type="PANTHER" id="PTHR30265:SF4">
    <property type="entry name" value="KOW MOTIF FAMILY PROTEIN, EXPRESSED"/>
    <property type="match status" value="1"/>
</dbReference>
<name>A0ABV9KDR2_9RHOB</name>
<evidence type="ECO:0000256" key="1">
    <source>
        <dbReference type="ARBA" id="ARBA00022814"/>
    </source>
</evidence>
<keyword evidence="2" id="KW-0805">Transcription regulation</keyword>
<dbReference type="RefSeq" id="WP_380716627.1">
    <property type="nucleotide sequence ID" value="NZ_JBHSGI010000005.1"/>
</dbReference>
<evidence type="ECO:0000256" key="2">
    <source>
        <dbReference type="ARBA" id="ARBA00023015"/>
    </source>
</evidence>
<sequence length="212" mass="23902">MAKLPATRAFDADLVSDLETRYCQGPDAGDRNVFWPGVSRWYALRVPPQREDQAEAWLLRRGVYAFHPVLSRQSTKHGRVREYQRRYLPGYVFARFPGEPLVHLVSGTPFILGALCRSSGHWGILRPQGLRAIYAMRKIDADSEEARRAVRRSQMLHPGDRAMFHTGPFAEFPCEVIEIKAEGGAKVRLQLFGREVLADAADGALTPLNKTD</sequence>